<dbReference type="OrthoDB" id="1562405at2759"/>
<dbReference type="Pfam" id="PF10344">
    <property type="entry name" value="Hobbit"/>
    <property type="match status" value="1"/>
</dbReference>
<evidence type="ECO:0000313" key="5">
    <source>
        <dbReference type="Proteomes" id="UP000007014"/>
    </source>
</evidence>
<dbReference type="InterPro" id="IPR019441">
    <property type="entry name" value="FMP27/BLTP2/Hobbit_GFWDK_RBG"/>
</dbReference>
<feature type="region of interest" description="Disordered" evidence="1">
    <location>
        <begin position="1004"/>
        <end position="1039"/>
    </location>
</feature>
<dbReference type="SMART" id="SM01214">
    <property type="entry name" value="Fmp27_GFWDK"/>
    <property type="match status" value="1"/>
</dbReference>
<accession>M1UMZ5</accession>
<protein>
    <recommendedName>
        <fullName evidence="3">FMP27/BLTP2/Hobbit GFWDK motif-containing RBG unit domain-containing protein</fullName>
    </recommendedName>
</protein>
<feature type="compositionally biased region" description="Low complexity" evidence="1">
    <location>
        <begin position="1822"/>
        <end position="1831"/>
    </location>
</feature>
<feature type="compositionally biased region" description="Polar residues" evidence="1">
    <location>
        <begin position="2016"/>
        <end position="2025"/>
    </location>
</feature>
<dbReference type="EMBL" id="AP006483">
    <property type="protein sequence ID" value="BAM78766.1"/>
    <property type="molecule type" value="Genomic_DNA"/>
</dbReference>
<dbReference type="KEGG" id="cme:CYME_CMA053C"/>
<reference evidence="4 5" key="1">
    <citation type="journal article" date="2004" name="Nature">
        <title>Genome sequence of the ultrasmall unicellular red alga Cyanidioschyzon merolae 10D.</title>
        <authorList>
            <person name="Matsuzaki M."/>
            <person name="Misumi O."/>
            <person name="Shin-i T."/>
            <person name="Maruyama S."/>
            <person name="Takahara M."/>
            <person name="Miyagishima S."/>
            <person name="Mori T."/>
            <person name="Nishida K."/>
            <person name="Yagisawa F."/>
            <person name="Nishida K."/>
            <person name="Yoshida Y."/>
            <person name="Nishimura Y."/>
            <person name="Nakao S."/>
            <person name="Kobayashi T."/>
            <person name="Momoyama Y."/>
            <person name="Higashiyama T."/>
            <person name="Minoda A."/>
            <person name="Sano M."/>
            <person name="Nomoto H."/>
            <person name="Oishi K."/>
            <person name="Hayashi H."/>
            <person name="Ohta F."/>
            <person name="Nishizaka S."/>
            <person name="Haga S."/>
            <person name="Miura S."/>
            <person name="Morishita T."/>
            <person name="Kabeya Y."/>
            <person name="Terasawa K."/>
            <person name="Suzuki Y."/>
            <person name="Ishii Y."/>
            <person name="Asakawa S."/>
            <person name="Takano H."/>
            <person name="Ohta N."/>
            <person name="Kuroiwa H."/>
            <person name="Tanaka K."/>
            <person name="Shimizu N."/>
            <person name="Sugano S."/>
            <person name="Sato N."/>
            <person name="Nozaki H."/>
            <person name="Ogasawara N."/>
            <person name="Kohara Y."/>
            <person name="Kuroiwa T."/>
        </authorList>
    </citation>
    <scope>NUCLEOTIDE SEQUENCE [LARGE SCALE GENOMIC DNA]</scope>
    <source>
        <strain evidence="4 5">10D</strain>
    </source>
</reference>
<feature type="compositionally biased region" description="Basic and acidic residues" evidence="1">
    <location>
        <begin position="440"/>
        <end position="449"/>
    </location>
</feature>
<dbReference type="GeneID" id="16992191"/>
<feature type="region of interest" description="Disordered" evidence="1">
    <location>
        <begin position="2500"/>
        <end position="2576"/>
    </location>
</feature>
<feature type="region of interest" description="Disordered" evidence="1">
    <location>
        <begin position="1985"/>
        <end position="2025"/>
    </location>
</feature>
<feature type="compositionally biased region" description="Polar residues" evidence="1">
    <location>
        <begin position="2546"/>
        <end position="2557"/>
    </location>
</feature>
<evidence type="ECO:0000259" key="3">
    <source>
        <dbReference type="SMART" id="SM01214"/>
    </source>
</evidence>
<feature type="region of interest" description="Disordered" evidence="1">
    <location>
        <begin position="1075"/>
        <end position="1095"/>
    </location>
</feature>
<dbReference type="RefSeq" id="XP_005535052.1">
    <property type="nucleotide sequence ID" value="XM_005534995.1"/>
</dbReference>
<feature type="region of interest" description="Disordered" evidence="1">
    <location>
        <begin position="2839"/>
        <end position="2885"/>
    </location>
</feature>
<proteinExistence type="predicted"/>
<dbReference type="PANTHER" id="PTHR12460:SF38">
    <property type="entry name" value="KINETOPLAST-ASSOCIATED PROTEIN-LIKE PROTEIN"/>
    <property type="match status" value="1"/>
</dbReference>
<feature type="compositionally biased region" description="Basic and acidic residues" evidence="1">
    <location>
        <begin position="2532"/>
        <end position="2543"/>
    </location>
</feature>
<feature type="compositionally biased region" description="Polar residues" evidence="1">
    <location>
        <begin position="1863"/>
        <end position="1872"/>
    </location>
</feature>
<evidence type="ECO:0000256" key="2">
    <source>
        <dbReference type="SAM" id="Phobius"/>
    </source>
</evidence>
<dbReference type="Gramene" id="CMA053CT">
    <property type="protein sequence ID" value="CMA053CT"/>
    <property type="gene ID" value="CMA053C"/>
</dbReference>
<organism evidence="4 5">
    <name type="scientific">Cyanidioschyzon merolae (strain NIES-3377 / 10D)</name>
    <name type="common">Unicellular red alga</name>
    <dbReference type="NCBI Taxonomy" id="280699"/>
    <lineage>
        <taxon>Eukaryota</taxon>
        <taxon>Rhodophyta</taxon>
        <taxon>Bangiophyceae</taxon>
        <taxon>Cyanidiales</taxon>
        <taxon>Cyanidiaceae</taxon>
        <taxon>Cyanidioschyzon</taxon>
    </lineage>
</organism>
<feature type="compositionally biased region" description="Low complexity" evidence="1">
    <location>
        <begin position="2642"/>
        <end position="2653"/>
    </location>
</feature>
<gene>
    <name evidence="4" type="ORF">CYME_CMA053C</name>
</gene>
<feature type="compositionally biased region" description="Polar residues" evidence="1">
    <location>
        <begin position="1006"/>
        <end position="1027"/>
    </location>
</feature>
<evidence type="ECO:0000313" key="4">
    <source>
        <dbReference type="EMBL" id="BAM78766.1"/>
    </source>
</evidence>
<feature type="region of interest" description="Disordered" evidence="1">
    <location>
        <begin position="2642"/>
        <end position="2663"/>
    </location>
</feature>
<feature type="region of interest" description="Disordered" evidence="1">
    <location>
        <begin position="2272"/>
        <end position="2304"/>
    </location>
</feature>
<feature type="domain" description="FMP27/BLTP2/Hobbit GFWDK motif-containing RBG unit" evidence="3">
    <location>
        <begin position="1124"/>
        <end position="1257"/>
    </location>
</feature>
<feature type="compositionally biased region" description="Polar residues" evidence="1">
    <location>
        <begin position="1919"/>
        <end position="1928"/>
    </location>
</feature>
<keyword evidence="2" id="KW-0812">Transmembrane</keyword>
<feature type="compositionally biased region" description="Acidic residues" evidence="1">
    <location>
        <begin position="2860"/>
        <end position="2885"/>
    </location>
</feature>
<keyword evidence="2" id="KW-0472">Membrane</keyword>
<feature type="region of interest" description="Disordered" evidence="1">
    <location>
        <begin position="436"/>
        <end position="464"/>
    </location>
</feature>
<keyword evidence="5" id="KW-1185">Reference proteome</keyword>
<feature type="region of interest" description="Disordered" evidence="1">
    <location>
        <begin position="1411"/>
        <end position="1449"/>
    </location>
</feature>
<evidence type="ECO:0000256" key="1">
    <source>
        <dbReference type="SAM" id="MobiDB-lite"/>
    </source>
</evidence>
<reference evidence="4 5" key="2">
    <citation type="journal article" date="2007" name="BMC Biol.">
        <title>A 100%-complete sequence reveals unusually simple genomic features in the hot-spring red alga Cyanidioschyzon merolae.</title>
        <authorList>
            <person name="Nozaki H."/>
            <person name="Takano H."/>
            <person name="Misumi O."/>
            <person name="Terasawa K."/>
            <person name="Matsuzaki M."/>
            <person name="Maruyama S."/>
            <person name="Nishida K."/>
            <person name="Yagisawa F."/>
            <person name="Yoshida Y."/>
            <person name="Fujiwara T."/>
            <person name="Takio S."/>
            <person name="Tamura K."/>
            <person name="Chung S.J."/>
            <person name="Nakamura S."/>
            <person name="Kuroiwa H."/>
            <person name="Tanaka K."/>
            <person name="Sato N."/>
            <person name="Kuroiwa T."/>
        </authorList>
    </citation>
    <scope>NUCLEOTIDE SEQUENCE [LARGE SCALE GENOMIC DNA]</scope>
    <source>
        <strain evidence="4 5">10D</strain>
    </source>
</reference>
<feature type="region of interest" description="Disordered" evidence="1">
    <location>
        <begin position="2220"/>
        <end position="2243"/>
    </location>
</feature>
<dbReference type="PANTHER" id="PTHR12460">
    <property type="entry name" value="CYCLIN-DEPENDENT KINASE INHIBITOR-RELATED PROTEIN"/>
    <property type="match status" value="1"/>
</dbReference>
<keyword evidence="2" id="KW-1133">Transmembrane helix</keyword>
<feature type="transmembrane region" description="Helical" evidence="2">
    <location>
        <begin position="45"/>
        <end position="67"/>
    </location>
</feature>
<dbReference type="HOGENOM" id="CLU_226534_0_0_1"/>
<feature type="compositionally biased region" description="Pro residues" evidence="1">
    <location>
        <begin position="1080"/>
        <end position="1090"/>
    </location>
</feature>
<dbReference type="InterPro" id="IPR045167">
    <property type="entry name" value="Hobbit"/>
</dbReference>
<feature type="region of interest" description="Disordered" evidence="1">
    <location>
        <begin position="1819"/>
        <end position="1970"/>
    </location>
</feature>
<name>M1UMZ5_CYAM1</name>
<sequence length="2885" mass="316812">MPVYRPLFRCALSVFLCRNSYRTLGRAVGFWRANGTSWLLRGSRLGIALLSSWLLLLFIGEFLASLVELSVDVLTRIGVDARRSTESEAPPRPSQHALGAAFLARAARIVRLTAPFGLVQKFRLAFGTRLVLCWGTKPSHPWAEQGKRELRPAAVDPGALLGQGVARPRASNTPLDWVPHLQCCHDLLPEPERRCPMKRCFGIGVYVPALELVYGASAAETSATSNASESSADPVVVTIRVEQLYVPVSALVILLGRYLYGRLQRHHRGASSFGRRETHPSSFCRVWKQRLEHALVKMLYGILSGIRAAQVATVLVSASSPDQGVFTLQRLECELDRNTPAVQFHGRYGLYAKPKRSGAEDHQESFARAFLRALRGTQSEQQYAGIGVFGCVHLCRSLEERNTRCHQNAAIIAWYETPGQLGCGAALLGSTHGVYRSRPPGRDADKESIDSPPHSSVAIATPPTSARRNADLQFEMAGIGLELSFELLVELAQRYTQQWLRRQARKTEQNRVGRSRSDSGAKLLQKLSHLAISLHLRNVKLDFISKRDEVRLEASELELFLDQSKAGASAVGAFMVPEARPFAKSLHIRLDQAAVQLFHRLVTPSITTKDDGALNATLTTVLRCGMIFGSLEEAVLERVELQVAQHPLLVIAQLAVVQTLRQVQVQRPRLDWCPDAQDGLEAIWHRWRTLLPQLDEHLQRKSQKRSELAPTRIPEDSISLWQLSVVGEASAWGRFPHGNNSGMVFDALQMPLQRQPWRIRVERLSWFVDDRCMGHAAQTSFCVHWGKEKRLIEAHTALLRFQMPYGFRFLQQYNLFLAHLRLYFRYRKTFGRHTGTRSARAAPGTATWSGTRKSIFPDVDIRADEAEFVLRDHELEHWFNERFLVMVDEAQERVLRERLAHSMLEANRPRQQEILADELEHQHATLYVRRMQQWQQQRLELERAAALHQQVVAPWMPDAAFQQLFVARAMNVRFRLIRSRLSRAEENREAAAFAARMDATFGEGAVSSQANTETAWSSRSKQASETAPSDEPAKPEAGKGCTRIAGEAELVHRSAAASSSGAPTMSTYSTASAAVAPGAVQPPPSPPPPSTQREHLLDPNQWYTLGRRRLVIDIDGELVVHLRHFPFPVVQLEKGLRLRGTVALGELHVCEPFAAERDLQLSQSCWVRYRRAISPNRWYCDWDLMSGGRFRLNWSRALISTLKDMMDGFQGFAGAGKDPSPLLNWWNQLRLLIHGRWRLHCPEGFQIVLLSSAPYNPEYDERIECCLTGPRTGLCIDRRLGTVELEADAWKLLFHVATSSNQGAPLHAPSRLCGAEPIHLLFRVDAEPALGVPVSAYPHPLGYPRGVQGPGERLPPAVPSTLVPLTAAYQGSCARLAARENVTLGTLPASDASSDAAGARCFTDSKQLIMEPDAETVTPSHTRESAGVHADSTLADTDTKTSEHASSTASIRREPYAVWYTPLADYPQHDTYRSFRARALHLSLQCKLSWSSSVASGEHDAQGAQLTTYALASMLFRVLELAGVNRLLGQSPYAFRPVSRKVGLIRSGKRRYGVRFGELVSSFSLSASVPKPWALRCYDALRPTEHFTVRAGPVMATLCWCRPTGSAFESIRGRAFEQNIRVSADWLRIDLNRGLLLLQTGRIHYERALEVEKMQGLLLPSTLDTLRIWPDSFAAVFATAKKVSQRTLLAGSDALHALFPGSNLGKGAAGAAATAPATRVAKPERTLVGSLRDQHAAEAAQSVAGTASGAVNTGAGTSGSGLWNSALSAPKSTQSQQHELGNRARRLANALGMSLSMQRKPETDVLDLRDLLLQEHLEQVKRQQQQQQQQEQRQRTRSGSAADAAARFMSTRGTPARERASDASLQPRSTAIATLDADTSGAASTTAASSRQRRAQSLEAPPLWHQRGTWTKPGHQGALPQSLTSERLSATRRRPDEASRAWEQSRTSERRSETTLHAGETTQVPEPLPQTTEAGAHEANLTSPNWIASSSERPPVAGQQPLHPRVPETADIGLPDSSSGRSRYTQRRQLLSQRVRFQLTLIEPAVWIRSEQGRDAVRLSANQGILDVVEGVCHRGAQDLGTEIDYRVCLRGVNITVEGQELSHPAESAPIFLYYIHPVPAEDLRARHVEVVVPALHLAATAPEFHTLFRIVREVLLSKGSQALRVSRILKPLRQRAVVFEDADFVIERALTLRALLQDVDLLLLHGGEESLASLWTQLDSSSGSTMPPESRRGKISTEVGSTGASTGERLLWTASGGLRITGRASAGATADAALRESEEGAASRPTALSVATSAGTAAPQPVSKLPTSEQAFAFRWWLAAQARAWQVLLVDALRGRIHYDDRSTALADELEDLDIILEVARVRWSLLLSRRRAFLEVSIRRIYGLQRRYMSGRELNDYGITDLVVQNRSRDLDLGCVIRGDSFRYVSVSEGVIGGIMRYSRLTLDMAKTLHIRLYGVLVDRLNEYFFGVATSTNATAAASAAQATVPAASTVAAPVQPLSETSSLPGMSPAVADGRRSSVSSILAGQPETRSAHEPLHEAREGSLNASTRRSPSRSADNETLAPTSGGGGGAHAHATAGTAGALASVGTALGHDAATSASPPQASFGAPPVDAALTGTPGYPADPSSTLFLLPLEESAQRYASASESRSSARPGRGITATGATNTSITPVQIDYAYLSSLEIIGSYHSGTGKEHSFLDFDDLCVLVPSLMYQAVTGSWQGFIEMVRRDFASAFVRDAIGQLSKRKFLGFLRRPFRSISTIDDGRSAGEPGSQVAVLASPAATEAAIRRRRQRGRTPIVQAVEQASAAAAVRSTAREHLSELVLFGSLRLVRRALMRDPPARSAAMNPEQASEPLRHEDAEDNNEDDGDEEEEDDDDDEPLALPA</sequence>
<feature type="compositionally biased region" description="Polar residues" evidence="1">
    <location>
        <begin position="1960"/>
        <end position="1970"/>
    </location>
</feature>
<dbReference type="Proteomes" id="UP000007014">
    <property type="component" value="Chromosome 1"/>
</dbReference>
<feature type="compositionally biased region" description="Low complexity" evidence="1">
    <location>
        <begin position="1873"/>
        <end position="1898"/>
    </location>
</feature>